<comment type="function">
    <text evidence="8">Thiol-specific peroxidase that catalyzes the reduction of hydrogen peroxide and organic hydroperoxides to water and alcohols, respectively. Plays a role in cell protection against oxidative stress by detoxifying peroxides.</text>
</comment>
<dbReference type="PANTHER" id="PTHR10681:SF128">
    <property type="entry name" value="THIOREDOXIN-DEPENDENT PEROXIDE REDUCTASE, MITOCHONDRIAL"/>
    <property type="match status" value="1"/>
</dbReference>
<dbReference type="NCBIfam" id="NF009668">
    <property type="entry name" value="PRK13189.1"/>
    <property type="match status" value="1"/>
</dbReference>
<comment type="similarity">
    <text evidence="6">Belongs to the peroxiredoxin family. Prx6 subfamily.</text>
</comment>
<dbReference type="InterPro" id="IPR000866">
    <property type="entry name" value="AhpC/TSA"/>
</dbReference>
<protein>
    <recommendedName>
        <fullName evidence="7">Thioredoxin peroxidase</fullName>
    </recommendedName>
</protein>
<reference evidence="10 11" key="1">
    <citation type="submission" date="2024-09" db="EMBL/GenBank/DDBJ databases">
        <authorList>
            <person name="Sun Q."/>
            <person name="Mori K."/>
        </authorList>
    </citation>
    <scope>NUCLEOTIDE SEQUENCE [LARGE SCALE GENOMIC DNA]</scope>
    <source>
        <strain evidence="10 11">NCAIM B.02336</strain>
    </source>
</reference>
<sequence length="210" mass="23116">MSLQLGETAPDFTLDSTQGSIHFSDYAAGHWVVFFSHPKDFTPICTTELGAFARRKAEFDQRGTKLLGLSVDPVAEHVKWAKDVAEVGGAPVGYPILADPDLKVAKEYGMFHPKADALVTVRSVFFIDPKRVVRTVLTYPPSVGRSVDEILRTLDALQVTDKNPVATPVEWKPGDDVVVSPKLSDADAEKQFGSFRKVKPYLRFTKAPKA</sequence>
<evidence type="ECO:0000256" key="1">
    <source>
        <dbReference type="ARBA" id="ARBA00009796"/>
    </source>
</evidence>
<dbReference type="InterPro" id="IPR045020">
    <property type="entry name" value="PRX_1cys"/>
</dbReference>
<dbReference type="PROSITE" id="PS51352">
    <property type="entry name" value="THIOREDOXIN_2"/>
    <property type="match status" value="1"/>
</dbReference>
<dbReference type="InterPro" id="IPR024706">
    <property type="entry name" value="Peroxiredoxin_AhpC-typ"/>
</dbReference>
<evidence type="ECO:0000256" key="8">
    <source>
        <dbReference type="ARBA" id="ARBA00037420"/>
    </source>
</evidence>
<dbReference type="InterPro" id="IPR050217">
    <property type="entry name" value="Peroxiredoxin"/>
</dbReference>
<evidence type="ECO:0000256" key="6">
    <source>
        <dbReference type="ARBA" id="ARBA00025719"/>
    </source>
</evidence>
<dbReference type="EMBL" id="JBHLTN010000014">
    <property type="protein sequence ID" value="MFC0592525.1"/>
    <property type="molecule type" value="Genomic_DNA"/>
</dbReference>
<dbReference type="RefSeq" id="WP_377481973.1">
    <property type="nucleotide sequence ID" value="NZ_JBHLTN010000014.1"/>
</dbReference>
<comment type="similarity">
    <text evidence="1">Belongs to the peroxiredoxin family. AhpC/Prx1 subfamily.</text>
</comment>
<dbReference type="InterPro" id="IPR019479">
    <property type="entry name" value="Peroxiredoxin_C"/>
</dbReference>
<keyword evidence="4 10" id="KW-0560">Oxidoreductase</keyword>
<keyword evidence="2 10" id="KW-0575">Peroxidase</keyword>
<proteinExistence type="inferred from homology"/>
<dbReference type="PIRSF" id="PIRSF000239">
    <property type="entry name" value="AHPC"/>
    <property type="match status" value="1"/>
</dbReference>
<evidence type="ECO:0000256" key="7">
    <source>
        <dbReference type="ARBA" id="ARBA00032824"/>
    </source>
</evidence>
<dbReference type="Pfam" id="PF10417">
    <property type="entry name" value="1-cysPrx_C"/>
    <property type="match status" value="1"/>
</dbReference>
<dbReference type="Proteomes" id="UP001589834">
    <property type="component" value="Unassembled WGS sequence"/>
</dbReference>
<dbReference type="InterPro" id="IPR036249">
    <property type="entry name" value="Thioredoxin-like_sf"/>
</dbReference>
<dbReference type="PANTHER" id="PTHR10681">
    <property type="entry name" value="THIOREDOXIN PEROXIDASE"/>
    <property type="match status" value="1"/>
</dbReference>
<name>A0ABV6PRU8_9BURK</name>
<dbReference type="InterPro" id="IPR013766">
    <property type="entry name" value="Thioredoxin_domain"/>
</dbReference>
<evidence type="ECO:0000256" key="3">
    <source>
        <dbReference type="ARBA" id="ARBA00022862"/>
    </source>
</evidence>
<gene>
    <name evidence="10" type="ORF">ACFFGG_08150</name>
</gene>
<accession>A0ABV6PRU8</accession>
<feature type="domain" description="Thioredoxin" evidence="9">
    <location>
        <begin position="3"/>
        <end position="159"/>
    </location>
</feature>
<comment type="caution">
    <text evidence="10">The sequence shown here is derived from an EMBL/GenBank/DDBJ whole genome shotgun (WGS) entry which is preliminary data.</text>
</comment>
<dbReference type="Gene3D" id="3.30.1020.10">
    <property type="entry name" value="Antioxidant, Horf6, Chain A, domain2"/>
    <property type="match status" value="1"/>
</dbReference>
<evidence type="ECO:0000256" key="5">
    <source>
        <dbReference type="ARBA" id="ARBA00023284"/>
    </source>
</evidence>
<dbReference type="CDD" id="cd03016">
    <property type="entry name" value="PRX_1cys"/>
    <property type="match status" value="1"/>
</dbReference>
<dbReference type="SUPFAM" id="SSF52833">
    <property type="entry name" value="Thioredoxin-like"/>
    <property type="match status" value="1"/>
</dbReference>
<dbReference type="Pfam" id="PF00578">
    <property type="entry name" value="AhpC-TSA"/>
    <property type="match status" value="1"/>
</dbReference>
<evidence type="ECO:0000313" key="11">
    <source>
        <dbReference type="Proteomes" id="UP001589834"/>
    </source>
</evidence>
<evidence type="ECO:0000256" key="4">
    <source>
        <dbReference type="ARBA" id="ARBA00023002"/>
    </source>
</evidence>
<keyword evidence="3" id="KW-0049">Antioxidant</keyword>
<dbReference type="GO" id="GO:0140824">
    <property type="term" value="F:thioredoxin-dependent peroxiredoxin activity"/>
    <property type="evidence" value="ECO:0007669"/>
    <property type="project" value="UniProtKB-EC"/>
</dbReference>
<evidence type="ECO:0000256" key="2">
    <source>
        <dbReference type="ARBA" id="ARBA00022559"/>
    </source>
</evidence>
<organism evidence="10 11">
    <name type="scientific">Ottowia pentelensis</name>
    <dbReference type="NCBI Taxonomy" id="511108"/>
    <lineage>
        <taxon>Bacteria</taxon>
        <taxon>Pseudomonadati</taxon>
        <taxon>Pseudomonadota</taxon>
        <taxon>Betaproteobacteria</taxon>
        <taxon>Burkholderiales</taxon>
        <taxon>Comamonadaceae</taxon>
        <taxon>Ottowia</taxon>
    </lineage>
</organism>
<evidence type="ECO:0000313" key="10">
    <source>
        <dbReference type="EMBL" id="MFC0592525.1"/>
    </source>
</evidence>
<keyword evidence="11" id="KW-1185">Reference proteome</keyword>
<dbReference type="Gene3D" id="3.40.30.10">
    <property type="entry name" value="Glutaredoxin"/>
    <property type="match status" value="1"/>
</dbReference>
<keyword evidence="5" id="KW-0676">Redox-active center</keyword>
<evidence type="ECO:0000259" key="9">
    <source>
        <dbReference type="PROSITE" id="PS51352"/>
    </source>
</evidence>